<evidence type="ECO:0000313" key="2">
    <source>
        <dbReference type="Proteomes" id="UP001642540"/>
    </source>
</evidence>
<dbReference type="Gene3D" id="6.10.140.2220">
    <property type="match status" value="1"/>
</dbReference>
<comment type="caution">
    <text evidence="1">The sequence shown here is derived from an EMBL/GenBank/DDBJ whole genome shotgun (WGS) entry which is preliminary data.</text>
</comment>
<accession>A0ABP1RDY1</accession>
<sequence>MLAQIYSLKIDTKIVIQERPLACSPADDPNYDDLGEIPMCLGCCARMSGNPKAKCLKCEWPICSAECEQIEHHAGNECSIFEQSQVRFTDLPAKSLIDETIFILRLCLLKSKKPSVWNDILMKFEDHNSVRQTKKICVEKDRKVLENLKAIYDKVDDEPPFETEDVIKISGIINVNAFSSTKLEDECSSRRMKRRVTITQCVFPTASLLAHCCVPNACWTVSGSPNFEMTIRTTVKIPKGEMIAIAYAPREVFVATLQRLVSTEDIAHFICHCHRCLDATELNTFLGAIKCSRCKHCALLEDSESDKGYLLPKNPINPESEWQCLRCENVIPVQKVVKRLVKIEKDFESIKAMGLSRDEEADEMEYLYKRSLDEHLHRNHYLLQEISLRIVNRQASCIYNLDAEEIERFVYHCKSILKVSDVLCPGFCRHRALIQFYMSQVMMIEVRKRPIAALNNEEVFKIFQPIYKLQKEAFTYFRSEDENDNRNRPTYLKGCNQYVACLMEEMKETMQHI</sequence>
<dbReference type="PANTHER" id="PTHR46455:SF5">
    <property type="entry name" value="SET AND MYND DOMAIN CONTAINING, ARTHROPOD-SPECIFIC, MEMBER 4, ISOFORM A"/>
    <property type="match status" value="1"/>
</dbReference>
<organism evidence="1 2">
    <name type="scientific">Orchesella dallaii</name>
    <dbReference type="NCBI Taxonomy" id="48710"/>
    <lineage>
        <taxon>Eukaryota</taxon>
        <taxon>Metazoa</taxon>
        <taxon>Ecdysozoa</taxon>
        <taxon>Arthropoda</taxon>
        <taxon>Hexapoda</taxon>
        <taxon>Collembola</taxon>
        <taxon>Entomobryomorpha</taxon>
        <taxon>Entomobryoidea</taxon>
        <taxon>Orchesellidae</taxon>
        <taxon>Orchesellinae</taxon>
        <taxon>Orchesella</taxon>
    </lineage>
</organism>
<dbReference type="SUPFAM" id="SSF82199">
    <property type="entry name" value="SET domain"/>
    <property type="match status" value="1"/>
</dbReference>
<dbReference type="EMBL" id="CAXLJM020000072">
    <property type="protein sequence ID" value="CAL8127313.1"/>
    <property type="molecule type" value="Genomic_DNA"/>
</dbReference>
<dbReference type="PANTHER" id="PTHR46455">
    <property type="entry name" value="SET AND MYND DOMAIN CONTAINING, ARTHROPOD-SPECIFIC, MEMBER 4, ISOFORM A"/>
    <property type="match status" value="1"/>
</dbReference>
<evidence type="ECO:0008006" key="3">
    <source>
        <dbReference type="Google" id="ProtNLM"/>
    </source>
</evidence>
<proteinExistence type="predicted"/>
<gene>
    <name evidence="1" type="ORF">ODALV1_LOCUS21779</name>
</gene>
<dbReference type="CDD" id="cd20071">
    <property type="entry name" value="SET_SMYD"/>
    <property type="match status" value="1"/>
</dbReference>
<keyword evidence="2" id="KW-1185">Reference proteome</keyword>
<dbReference type="InterPro" id="IPR046341">
    <property type="entry name" value="SET_dom_sf"/>
</dbReference>
<dbReference type="InterPro" id="IPR053010">
    <property type="entry name" value="SET_SmydA-8"/>
</dbReference>
<protein>
    <recommendedName>
        <fullName evidence="3">Protein msta</fullName>
    </recommendedName>
</protein>
<dbReference type="Gene3D" id="1.10.220.160">
    <property type="match status" value="1"/>
</dbReference>
<name>A0ABP1RDY1_9HEXA</name>
<dbReference type="Gene3D" id="2.170.270.10">
    <property type="entry name" value="SET domain"/>
    <property type="match status" value="1"/>
</dbReference>
<evidence type="ECO:0000313" key="1">
    <source>
        <dbReference type="EMBL" id="CAL8127313.1"/>
    </source>
</evidence>
<reference evidence="1 2" key="1">
    <citation type="submission" date="2024-08" db="EMBL/GenBank/DDBJ databases">
        <authorList>
            <person name="Cucini C."/>
            <person name="Frati F."/>
        </authorList>
    </citation>
    <scope>NUCLEOTIDE SEQUENCE [LARGE SCALE GENOMIC DNA]</scope>
</reference>
<dbReference type="Proteomes" id="UP001642540">
    <property type="component" value="Unassembled WGS sequence"/>
</dbReference>